<dbReference type="InterPro" id="IPR022672">
    <property type="entry name" value="Hexokinase_N"/>
</dbReference>
<dbReference type="Gene3D" id="3.40.367.20">
    <property type="match status" value="1"/>
</dbReference>
<dbReference type="PROSITE" id="PS51748">
    <property type="entry name" value="HEXOKINASE_2"/>
    <property type="match status" value="1"/>
</dbReference>
<dbReference type="GO" id="GO:0005524">
    <property type="term" value="F:ATP binding"/>
    <property type="evidence" value="ECO:0007669"/>
    <property type="project" value="UniProtKB-UniRule"/>
</dbReference>
<feature type="domain" description="Hexokinase N-terminal" evidence="7">
    <location>
        <begin position="4"/>
        <end position="83"/>
    </location>
</feature>
<dbReference type="PRINTS" id="PR00475">
    <property type="entry name" value="HEXOKINASE"/>
</dbReference>
<dbReference type="InterPro" id="IPR043129">
    <property type="entry name" value="ATPase_NBD"/>
</dbReference>
<dbReference type="GO" id="GO:0006096">
    <property type="term" value="P:glycolytic process"/>
    <property type="evidence" value="ECO:0007669"/>
    <property type="project" value="UniProtKB-UniPathway"/>
</dbReference>
<reference evidence="10" key="1">
    <citation type="journal article" date="2014" name="Proc. Natl. Acad. Sci. U.S.A.">
        <title>Extensive sampling of basidiomycete genomes demonstrates inadequacy of the white-rot/brown-rot paradigm for wood decay fungi.</title>
        <authorList>
            <person name="Riley R."/>
            <person name="Salamov A.A."/>
            <person name="Brown D.W."/>
            <person name="Nagy L.G."/>
            <person name="Floudas D."/>
            <person name="Held B.W."/>
            <person name="Levasseur A."/>
            <person name="Lombard V."/>
            <person name="Morin E."/>
            <person name="Otillar R."/>
            <person name="Lindquist E.A."/>
            <person name="Sun H."/>
            <person name="LaButti K.M."/>
            <person name="Schmutz J."/>
            <person name="Jabbour D."/>
            <person name="Luo H."/>
            <person name="Baker S.E."/>
            <person name="Pisabarro A.G."/>
            <person name="Walton J.D."/>
            <person name="Blanchette R.A."/>
            <person name="Henrissat B."/>
            <person name="Martin F."/>
            <person name="Cullen D."/>
            <person name="Hibbett D.S."/>
            <person name="Grigoriev I.V."/>
        </authorList>
    </citation>
    <scope>NUCLEOTIDE SEQUENCE [LARGE SCALE GENOMIC DNA]</scope>
    <source>
        <strain evidence="10">CBS 339.88</strain>
    </source>
</reference>
<protein>
    <recommendedName>
        <fullName evidence="6">Phosphotransferase</fullName>
        <ecNumber evidence="6">2.7.1.-</ecNumber>
    </recommendedName>
</protein>
<organism evidence="9 10">
    <name type="scientific">Galerina marginata (strain CBS 339.88)</name>
    <dbReference type="NCBI Taxonomy" id="685588"/>
    <lineage>
        <taxon>Eukaryota</taxon>
        <taxon>Fungi</taxon>
        <taxon>Dikarya</taxon>
        <taxon>Basidiomycota</taxon>
        <taxon>Agaricomycotina</taxon>
        <taxon>Agaricomycetes</taxon>
        <taxon>Agaricomycetidae</taxon>
        <taxon>Agaricales</taxon>
        <taxon>Agaricineae</taxon>
        <taxon>Strophariaceae</taxon>
        <taxon>Galerina</taxon>
    </lineage>
</organism>
<dbReference type="EMBL" id="KL142391">
    <property type="protein sequence ID" value="KDR71803.1"/>
    <property type="molecule type" value="Genomic_DNA"/>
</dbReference>
<keyword evidence="3 6" id="KW-0547">Nucleotide-binding</keyword>
<evidence type="ECO:0000256" key="6">
    <source>
        <dbReference type="RuleBase" id="RU362007"/>
    </source>
</evidence>
<feature type="non-terminal residue" evidence="9">
    <location>
        <position position="1"/>
    </location>
</feature>
<evidence type="ECO:0000313" key="9">
    <source>
        <dbReference type="EMBL" id="KDR71803.1"/>
    </source>
</evidence>
<sequence length="300" mass="32722">SSTQEKPLLMGMTFAFPVTKTSLRSAKLLRWTKEITDEHSSGGTVGKDVVELLQVALKKIEGLHIKCNALINDATATLLAQAYESRGCEIGNGTNGAYVEAAENVEFLRSNNKGGQMVLNTEWGSFGNTANLQRTQFDYRIDRESAHPGRQIFEKLVSSTSVGELVRLVLLHQIDTITLPLLTLNRPLFNRISSKKLNTKGGIDLELVWDIDDADDNSAVQQLLVDRLDLSPNNVTEEDGRTVKEICRAILLRTARLGACAIASILVLMGRAQVGGGIEKGGRVGINGGSVITFKFRTRA</sequence>
<keyword evidence="10" id="KW-1185">Reference proteome</keyword>
<dbReference type="OrthoDB" id="419537at2759"/>
<dbReference type="GO" id="GO:0005829">
    <property type="term" value="C:cytosol"/>
    <property type="evidence" value="ECO:0007669"/>
    <property type="project" value="TreeGrafter"/>
</dbReference>
<dbReference type="PANTHER" id="PTHR19443">
    <property type="entry name" value="HEXOKINASE"/>
    <property type="match status" value="1"/>
</dbReference>
<evidence type="ECO:0000256" key="1">
    <source>
        <dbReference type="ARBA" id="ARBA00009225"/>
    </source>
</evidence>
<keyword evidence="2 6" id="KW-0808">Transferase</keyword>
<proteinExistence type="inferred from homology"/>
<keyword evidence="6" id="KW-0324">Glycolysis</keyword>
<dbReference type="EC" id="2.7.1.-" evidence="6"/>
<evidence type="ECO:0000256" key="3">
    <source>
        <dbReference type="ARBA" id="ARBA00022741"/>
    </source>
</evidence>
<dbReference type="Gene3D" id="3.30.420.40">
    <property type="match status" value="1"/>
</dbReference>
<dbReference type="Pfam" id="PF00349">
    <property type="entry name" value="Hexokinase_1"/>
    <property type="match status" value="1"/>
</dbReference>
<dbReference type="AlphaFoldDB" id="A0A067SYF2"/>
<evidence type="ECO:0000256" key="5">
    <source>
        <dbReference type="ARBA" id="ARBA00022840"/>
    </source>
</evidence>
<evidence type="ECO:0000256" key="2">
    <source>
        <dbReference type="ARBA" id="ARBA00022679"/>
    </source>
</evidence>
<dbReference type="Proteomes" id="UP000027222">
    <property type="component" value="Unassembled WGS sequence"/>
</dbReference>
<comment type="similarity">
    <text evidence="1 6">Belongs to the hexokinase family.</text>
</comment>
<dbReference type="InterPro" id="IPR022673">
    <property type="entry name" value="Hexokinase_C"/>
</dbReference>
<dbReference type="STRING" id="685588.A0A067SYF2"/>
<dbReference type="GO" id="GO:0004340">
    <property type="term" value="F:glucokinase activity"/>
    <property type="evidence" value="ECO:0007669"/>
    <property type="project" value="TreeGrafter"/>
</dbReference>
<dbReference type="GO" id="GO:0005739">
    <property type="term" value="C:mitochondrion"/>
    <property type="evidence" value="ECO:0007669"/>
    <property type="project" value="TreeGrafter"/>
</dbReference>
<evidence type="ECO:0000256" key="4">
    <source>
        <dbReference type="ARBA" id="ARBA00022777"/>
    </source>
</evidence>
<evidence type="ECO:0000259" key="8">
    <source>
        <dbReference type="Pfam" id="PF03727"/>
    </source>
</evidence>
<feature type="domain" description="Hexokinase C-terminal" evidence="8">
    <location>
        <begin position="87"/>
        <end position="291"/>
    </location>
</feature>
<dbReference type="GO" id="GO:0006006">
    <property type="term" value="P:glucose metabolic process"/>
    <property type="evidence" value="ECO:0007669"/>
    <property type="project" value="TreeGrafter"/>
</dbReference>
<dbReference type="Pfam" id="PF03727">
    <property type="entry name" value="Hexokinase_2"/>
    <property type="match status" value="1"/>
</dbReference>
<evidence type="ECO:0000313" key="10">
    <source>
        <dbReference type="Proteomes" id="UP000027222"/>
    </source>
</evidence>
<name>A0A067SYF2_GALM3</name>
<dbReference type="GO" id="GO:0001678">
    <property type="term" value="P:intracellular glucose homeostasis"/>
    <property type="evidence" value="ECO:0007669"/>
    <property type="project" value="InterPro"/>
</dbReference>
<evidence type="ECO:0000259" key="7">
    <source>
        <dbReference type="Pfam" id="PF00349"/>
    </source>
</evidence>
<dbReference type="InterPro" id="IPR001312">
    <property type="entry name" value="Hexokinase"/>
</dbReference>
<dbReference type="GO" id="GO:0005536">
    <property type="term" value="F:D-glucose binding"/>
    <property type="evidence" value="ECO:0007669"/>
    <property type="project" value="InterPro"/>
</dbReference>
<dbReference type="GO" id="GO:0008865">
    <property type="term" value="F:fructokinase activity"/>
    <property type="evidence" value="ECO:0007669"/>
    <property type="project" value="TreeGrafter"/>
</dbReference>
<dbReference type="UniPathway" id="UPA00109">
    <property type="reaction ID" value="UER00180"/>
</dbReference>
<dbReference type="SUPFAM" id="SSF53067">
    <property type="entry name" value="Actin-like ATPase domain"/>
    <property type="match status" value="2"/>
</dbReference>
<keyword evidence="4 6" id="KW-0418">Kinase</keyword>
<accession>A0A067SYF2</accession>
<dbReference type="HOGENOM" id="CLU_929245_0_0_1"/>
<keyword evidence="5 6" id="KW-0067">ATP-binding</keyword>
<dbReference type="PANTHER" id="PTHR19443:SF30">
    <property type="entry name" value="GLUCOKINASE-1-RELATED"/>
    <property type="match status" value="1"/>
</dbReference>
<gene>
    <name evidence="9" type="ORF">GALMADRAFT_74709</name>
</gene>